<dbReference type="Proteomes" id="UP001054945">
    <property type="component" value="Unassembled WGS sequence"/>
</dbReference>
<evidence type="ECO:0000313" key="1">
    <source>
        <dbReference type="EMBL" id="GIY22767.1"/>
    </source>
</evidence>
<evidence type="ECO:0000313" key="2">
    <source>
        <dbReference type="Proteomes" id="UP001054945"/>
    </source>
</evidence>
<dbReference type="EMBL" id="BPLR01008192">
    <property type="protein sequence ID" value="GIY22767.1"/>
    <property type="molecule type" value="Genomic_DNA"/>
</dbReference>
<protein>
    <submittedName>
        <fullName evidence="1">Uncharacterized protein</fullName>
    </submittedName>
</protein>
<accession>A0AAV4RRN1</accession>
<comment type="caution">
    <text evidence="1">The sequence shown here is derived from an EMBL/GenBank/DDBJ whole genome shotgun (WGS) entry which is preliminary data.</text>
</comment>
<proteinExistence type="predicted"/>
<dbReference type="AlphaFoldDB" id="A0AAV4RRN1"/>
<keyword evidence="2" id="KW-1185">Reference proteome</keyword>
<gene>
    <name evidence="1" type="ORF">CEXT_649421</name>
</gene>
<organism evidence="1 2">
    <name type="scientific">Caerostris extrusa</name>
    <name type="common">Bark spider</name>
    <name type="synonym">Caerostris bankana</name>
    <dbReference type="NCBI Taxonomy" id="172846"/>
    <lineage>
        <taxon>Eukaryota</taxon>
        <taxon>Metazoa</taxon>
        <taxon>Ecdysozoa</taxon>
        <taxon>Arthropoda</taxon>
        <taxon>Chelicerata</taxon>
        <taxon>Arachnida</taxon>
        <taxon>Araneae</taxon>
        <taxon>Araneomorphae</taxon>
        <taxon>Entelegynae</taxon>
        <taxon>Araneoidea</taxon>
        <taxon>Araneidae</taxon>
        <taxon>Caerostris</taxon>
    </lineage>
</organism>
<reference evidence="1 2" key="1">
    <citation type="submission" date="2021-06" db="EMBL/GenBank/DDBJ databases">
        <title>Caerostris extrusa draft genome.</title>
        <authorList>
            <person name="Kono N."/>
            <person name="Arakawa K."/>
        </authorList>
    </citation>
    <scope>NUCLEOTIDE SEQUENCE [LARGE SCALE GENOMIC DNA]</scope>
</reference>
<sequence>MKKISDIAFLLSGDSICLMYSDNLGLWPFWFNHSKSKGVSLRYFLFMSDNISVSSSATRQRLFLPFTVYQARARGVGWKIFKRVPFLFFPFVERLGIRQGTGGTESTRGVVYPSEPRMVKRRKRKRDSCHGDKITQVIRSRKTPFASGTMEEVRCRRFTLCGVVRPPATLPGIRNQLSIQCYVFLHTNEQRRQMWRVRKARRSRASVFF</sequence>
<name>A0AAV4RRN1_CAEEX</name>